<reference evidence="3 4" key="1">
    <citation type="submission" date="2020-08" db="EMBL/GenBank/DDBJ databases">
        <title>Genome sequence of Sphingomonas lutea KCTC 23642T.</title>
        <authorList>
            <person name="Hyun D.-W."/>
            <person name="Bae J.-W."/>
        </authorList>
    </citation>
    <scope>NUCLEOTIDE SEQUENCE [LARGE SCALE GENOMIC DNA]</scope>
    <source>
        <strain evidence="3 4">KCTC 23642</strain>
    </source>
</reference>
<keyword evidence="3" id="KW-0378">Hydrolase</keyword>
<dbReference type="AlphaFoldDB" id="A0A7G9SKT1"/>
<evidence type="ECO:0000313" key="4">
    <source>
        <dbReference type="Proteomes" id="UP000515971"/>
    </source>
</evidence>
<dbReference type="Gene3D" id="1.10.10.2520">
    <property type="entry name" value="Cell wall hydrolase SleB, domain 1"/>
    <property type="match status" value="1"/>
</dbReference>
<dbReference type="InterPro" id="IPR042047">
    <property type="entry name" value="SleB_dom1"/>
</dbReference>
<keyword evidence="1" id="KW-0732">Signal</keyword>
<feature type="chain" id="PRO_5028830281" evidence="1">
    <location>
        <begin position="22"/>
        <end position="323"/>
    </location>
</feature>
<keyword evidence="4" id="KW-1185">Reference proteome</keyword>
<dbReference type="InterPro" id="IPR011105">
    <property type="entry name" value="Cell_wall_hydrolase_SleB"/>
</dbReference>
<gene>
    <name evidence="3" type="ORF">H9L13_00565</name>
</gene>
<dbReference type="KEGG" id="slut:H9L13_00565"/>
<dbReference type="EMBL" id="CP060718">
    <property type="protein sequence ID" value="QNN68456.1"/>
    <property type="molecule type" value="Genomic_DNA"/>
</dbReference>
<evidence type="ECO:0000313" key="3">
    <source>
        <dbReference type="EMBL" id="QNN68456.1"/>
    </source>
</evidence>
<accession>A0A7G9SKT1</accession>
<dbReference type="GO" id="GO:0016787">
    <property type="term" value="F:hydrolase activity"/>
    <property type="evidence" value="ECO:0007669"/>
    <property type="project" value="UniProtKB-KW"/>
</dbReference>
<feature type="signal peptide" evidence="1">
    <location>
        <begin position="1"/>
        <end position="21"/>
    </location>
</feature>
<name>A0A7G9SKT1_9SPHN</name>
<protein>
    <submittedName>
        <fullName evidence="3">Cell wall hydrolase</fullName>
    </submittedName>
</protein>
<proteinExistence type="predicted"/>
<evidence type="ECO:0000256" key="1">
    <source>
        <dbReference type="SAM" id="SignalP"/>
    </source>
</evidence>
<sequence length="323" mass="33756">MVVCAAVAGFLLSPTRQPANAATYSVPLTPARAASLVQATTGEAANDMQAIGDRAKVINAALPFASGPLLSARPFAAAGSDVDQRRALLCLTQAVYYEAGFEPMDGRRAVAQVILNRMRHPAFPKSICGVVYQNNGRICQFTFVCDGALTRRPAGAAWQQAETIARAALAGYVEKSVGSATHYHANYVAPRWAPLLAKVSQLGQHIFYRWPGSWGQPAAFTGRYVGEPRDPLSLRPVAPAVFGPITADAVTAAPVVAGPPVPRAENDVGGLLDTTKGWTLSIPDPRETSGAASKLIAAQERKAAKPVETAAAGTVAGAISGTR</sequence>
<dbReference type="Proteomes" id="UP000515971">
    <property type="component" value="Chromosome"/>
</dbReference>
<organism evidence="3 4">
    <name type="scientific">Sphingomonas lutea</name>
    <dbReference type="NCBI Taxonomy" id="1045317"/>
    <lineage>
        <taxon>Bacteria</taxon>
        <taxon>Pseudomonadati</taxon>
        <taxon>Pseudomonadota</taxon>
        <taxon>Alphaproteobacteria</taxon>
        <taxon>Sphingomonadales</taxon>
        <taxon>Sphingomonadaceae</taxon>
        <taxon>Sphingomonas</taxon>
    </lineage>
</organism>
<feature type="domain" description="Cell wall hydrolase SleB" evidence="2">
    <location>
        <begin position="102"/>
        <end position="208"/>
    </location>
</feature>
<dbReference type="Pfam" id="PF07486">
    <property type="entry name" value="Hydrolase_2"/>
    <property type="match status" value="1"/>
</dbReference>
<evidence type="ECO:0000259" key="2">
    <source>
        <dbReference type="Pfam" id="PF07486"/>
    </source>
</evidence>